<keyword evidence="2" id="KW-1185">Reference proteome</keyword>
<dbReference type="AlphaFoldDB" id="A0A3N1D2H2"/>
<proteinExistence type="predicted"/>
<dbReference type="InterPro" id="IPR029063">
    <property type="entry name" value="SAM-dependent_MTases_sf"/>
</dbReference>
<keyword evidence="1" id="KW-0808">Transferase</keyword>
<keyword evidence="1" id="KW-0489">Methyltransferase</keyword>
<reference evidence="1 2" key="1">
    <citation type="submission" date="2018-11" db="EMBL/GenBank/DDBJ databases">
        <title>Sequencing the genomes of 1000 actinobacteria strains.</title>
        <authorList>
            <person name="Klenk H.-P."/>
        </authorList>
    </citation>
    <scope>NUCLEOTIDE SEQUENCE [LARGE SCALE GENOMIC DNA]</scope>
    <source>
        <strain evidence="1 2">DSM 44254</strain>
    </source>
</reference>
<dbReference type="Proteomes" id="UP000272400">
    <property type="component" value="Unassembled WGS sequence"/>
</dbReference>
<dbReference type="EMBL" id="RJKE01000001">
    <property type="protein sequence ID" value="ROO87721.1"/>
    <property type="molecule type" value="Genomic_DNA"/>
</dbReference>
<dbReference type="GO" id="GO:0008168">
    <property type="term" value="F:methyltransferase activity"/>
    <property type="evidence" value="ECO:0007669"/>
    <property type="project" value="UniProtKB-KW"/>
</dbReference>
<dbReference type="Pfam" id="PF13489">
    <property type="entry name" value="Methyltransf_23"/>
    <property type="match status" value="1"/>
</dbReference>
<comment type="caution">
    <text evidence="1">The sequence shown here is derived from an EMBL/GenBank/DDBJ whole genome shotgun (WGS) entry which is preliminary data.</text>
</comment>
<dbReference type="OrthoDB" id="4484556at2"/>
<dbReference type="RefSeq" id="WP_123666968.1">
    <property type="nucleotide sequence ID" value="NZ_RJKE01000001.1"/>
</dbReference>
<dbReference type="Gene3D" id="3.40.50.150">
    <property type="entry name" value="Vaccinia Virus protein VP39"/>
    <property type="match status" value="1"/>
</dbReference>
<dbReference type="GO" id="GO:0032259">
    <property type="term" value="P:methylation"/>
    <property type="evidence" value="ECO:0007669"/>
    <property type="project" value="UniProtKB-KW"/>
</dbReference>
<sequence length="220" mass="22694">MSGRAALPAWSGDDPFTAAVASGTEPLWLREQSGRTHPLDVARWFGPAESADLGLLERSRDEGGPALDVGCGPGRLVAALLALGVPALGVDIASAAVALARARGGAAVRRSVFDPLPAEGRWASVLLADGNIGIGGDPSRLIRRVADLLAPGGLLLAEVEADDVDECLTVQVEDGTGRCGPTFAWARLGPDAAARHAAACGLTEVERWSIHGRCFAAFRS</sequence>
<gene>
    <name evidence="1" type="ORF">EDD29_5352</name>
</gene>
<dbReference type="SUPFAM" id="SSF53335">
    <property type="entry name" value="S-adenosyl-L-methionine-dependent methyltransferases"/>
    <property type="match status" value="1"/>
</dbReference>
<name>A0A3N1D2H2_9ACTN</name>
<organism evidence="1 2">
    <name type="scientific">Actinocorallia herbida</name>
    <dbReference type="NCBI Taxonomy" id="58109"/>
    <lineage>
        <taxon>Bacteria</taxon>
        <taxon>Bacillati</taxon>
        <taxon>Actinomycetota</taxon>
        <taxon>Actinomycetes</taxon>
        <taxon>Streptosporangiales</taxon>
        <taxon>Thermomonosporaceae</taxon>
        <taxon>Actinocorallia</taxon>
    </lineage>
</organism>
<protein>
    <submittedName>
        <fullName evidence="1">Methyltransferase family protein</fullName>
    </submittedName>
</protein>
<accession>A0A3N1D2H2</accession>
<evidence type="ECO:0000313" key="2">
    <source>
        <dbReference type="Proteomes" id="UP000272400"/>
    </source>
</evidence>
<evidence type="ECO:0000313" key="1">
    <source>
        <dbReference type="EMBL" id="ROO87721.1"/>
    </source>
</evidence>